<keyword evidence="11 25" id="KW-0732">Signal</keyword>
<dbReference type="InterPro" id="IPR032675">
    <property type="entry name" value="LRR_dom_sf"/>
</dbReference>
<dbReference type="PANTHER" id="PTHR48005">
    <property type="entry name" value="LEUCINE RICH REPEAT KINASE 2"/>
    <property type="match status" value="1"/>
</dbReference>
<comment type="caution">
    <text evidence="27">The sequence shown here is derived from an EMBL/GenBank/DDBJ whole genome shotgun (WGS) entry which is preliminary data.</text>
</comment>
<evidence type="ECO:0000256" key="2">
    <source>
        <dbReference type="ARBA" id="ARBA00004251"/>
    </source>
</evidence>
<evidence type="ECO:0000256" key="10">
    <source>
        <dbReference type="ARBA" id="ARBA00022692"/>
    </source>
</evidence>
<dbReference type="GO" id="GO:0009653">
    <property type="term" value="P:anatomical structure morphogenesis"/>
    <property type="evidence" value="ECO:0007669"/>
    <property type="project" value="UniProtKB-ARBA"/>
</dbReference>
<evidence type="ECO:0000256" key="8">
    <source>
        <dbReference type="ARBA" id="ARBA00022614"/>
    </source>
</evidence>
<keyword evidence="7" id="KW-0597">Phosphoprotein</keyword>
<dbReference type="GO" id="GO:0005886">
    <property type="term" value="C:plasma membrane"/>
    <property type="evidence" value="ECO:0007669"/>
    <property type="project" value="UniProtKB-SubCell"/>
</dbReference>
<dbReference type="FunFam" id="3.80.10.10:FF:000400">
    <property type="entry name" value="Nuclear pore complex protein NUP107"/>
    <property type="match status" value="1"/>
</dbReference>
<dbReference type="InterPro" id="IPR013210">
    <property type="entry name" value="LRR_N_plant-typ"/>
</dbReference>
<evidence type="ECO:0000256" key="1">
    <source>
        <dbReference type="ARBA" id="ARBA00004191"/>
    </source>
</evidence>
<sequence length="1016" mass="111576">MGASTFEKVCTLVSFVLFVQLVSSPNAAFASASTEEAAALLKWKNSLQNDTHNNLTTWTSIPISPPNSSANPNHSASPCTWVGIACNSVGSVIRINLTNSGLQGTLHGFSFSSLPNVAYVDLSMNNLLGTIPSQISSLSKLIYLDLSINQLSGKIPPEIGRLTNLQVLHLSENQLNGSIPKEIGRLESLTELYLAINSLDGFIPNSLSNLSNLAYMQLYDNELSGLIPQEIGNLSNLVELFVDTNHLTGPIPSTLGNLKKLTQLFMYDNSFSGPIPSEVGDLESLEELSLFGNHLHGSIPASLGYLGNLSQLHLYGNDLSGIIPKEMGNLKNIHDMQLNENQLHGSIPTSFANLSNLEIFYLRDNQLSGQIPKGFGDTMNLQNLQLDTNQFTGSLPENICRGGSLQNISASKNYFTGRVPNSLKNCTSLIRVRLESNQLIGDISDDFGVYPNLHFIDLSYNRFSGRISSNWGQCQKLQALRISGNNISNTLPPTIGNATQLHELDLSLNHLVGVIPKELGRLSSLVKLMLNGNKLFGTIPSEFGSLTRLEYIDMSANKLSKSIPNNSGNFLHLHYFNLSHNNFSGALPIQLLSLVQISTLDLSFNSLDGEIPSEISKMQSLGPIPDCKAFQIAPIEALQGNKELCGNITGLQPCNTSMTHKHSSKKNQKLIFLVTFPILGALLVLLVCFRIFFIVRRRNKGPQSEEVNMHKGLVSVSTFDGGAMYQDIIKATNDFDGIYCIGKGGYGSVYKVKLPSGEIVAVKKLHTLRDSENGFQKEFLNEIRALTEIRHRNIIKLHGFCSSARYSFLVYQYLERGSLAAILEKEDSAKVLDWSKRLIIIKGVAYALSYLHHDCSPPIIHRDISSGNILLDSQYEARVSDFGSAKLLKLDSSNWTSLAGTYGYVAPELAYTMKATEKCDVYSFGVLALEVIKGKHLGDFISVLQSPSDKENIQLMDVLDQRLPSPTLQVEDELIVVVKLATNCLNVRPQSRPTMHMISKVLSDHTGHAFLGRPSM</sequence>
<dbReference type="GO" id="GO:0004674">
    <property type="term" value="F:protein serine/threonine kinase activity"/>
    <property type="evidence" value="ECO:0007669"/>
    <property type="project" value="UniProtKB-KW"/>
</dbReference>
<keyword evidence="4" id="KW-1003">Cell membrane</keyword>
<keyword evidence="13 23" id="KW-0547">Nucleotide-binding</keyword>
<dbReference type="InterPro" id="IPR055414">
    <property type="entry name" value="LRR_R13L4/SHOC2-like"/>
</dbReference>
<evidence type="ECO:0000256" key="16">
    <source>
        <dbReference type="ARBA" id="ARBA00022989"/>
    </source>
</evidence>
<dbReference type="SMART" id="SM00365">
    <property type="entry name" value="LRR_SD22"/>
    <property type="match status" value="5"/>
</dbReference>
<evidence type="ECO:0000256" key="6">
    <source>
        <dbReference type="ARBA" id="ARBA00022527"/>
    </source>
</evidence>
<evidence type="ECO:0000256" key="4">
    <source>
        <dbReference type="ARBA" id="ARBA00022475"/>
    </source>
</evidence>
<keyword evidence="16 24" id="KW-1133">Transmembrane helix</keyword>
<evidence type="ECO:0000256" key="5">
    <source>
        <dbReference type="ARBA" id="ARBA00022512"/>
    </source>
</evidence>
<gene>
    <name evidence="27" type="ORF">F2P56_025684</name>
</gene>
<dbReference type="InterPro" id="IPR003591">
    <property type="entry name" value="Leu-rich_rpt_typical-subtyp"/>
</dbReference>
<dbReference type="InterPro" id="IPR051420">
    <property type="entry name" value="Ser_Thr_Kinases_DiverseReg"/>
</dbReference>
<dbReference type="Pfam" id="PF00069">
    <property type="entry name" value="Pkinase"/>
    <property type="match status" value="1"/>
</dbReference>
<dbReference type="Pfam" id="PF00560">
    <property type="entry name" value="LRR_1"/>
    <property type="match status" value="7"/>
</dbReference>
<dbReference type="SUPFAM" id="SSF56112">
    <property type="entry name" value="Protein kinase-like (PK-like)"/>
    <property type="match status" value="1"/>
</dbReference>
<evidence type="ECO:0000256" key="12">
    <source>
        <dbReference type="ARBA" id="ARBA00022737"/>
    </source>
</evidence>
<dbReference type="Gene3D" id="3.80.10.10">
    <property type="entry name" value="Ribonuclease Inhibitor"/>
    <property type="match status" value="4"/>
</dbReference>
<keyword evidence="12" id="KW-0677">Repeat</keyword>
<dbReference type="InterPro" id="IPR001611">
    <property type="entry name" value="Leu-rich_rpt"/>
</dbReference>
<feature type="transmembrane region" description="Helical" evidence="24">
    <location>
        <begin position="670"/>
        <end position="693"/>
    </location>
</feature>
<dbReference type="InterPro" id="IPR017441">
    <property type="entry name" value="Protein_kinase_ATP_BS"/>
</dbReference>
<dbReference type="PROSITE" id="PS00107">
    <property type="entry name" value="PROTEIN_KINASE_ATP"/>
    <property type="match status" value="1"/>
</dbReference>
<evidence type="ECO:0000256" key="19">
    <source>
        <dbReference type="ARBA" id="ARBA00023180"/>
    </source>
</evidence>
<evidence type="ECO:0000313" key="27">
    <source>
        <dbReference type="EMBL" id="KAF5456177.1"/>
    </source>
</evidence>
<dbReference type="Pfam" id="PF13855">
    <property type="entry name" value="LRR_8"/>
    <property type="match status" value="1"/>
</dbReference>
<feature type="binding site" evidence="23">
    <location>
        <position position="764"/>
    </location>
    <ligand>
        <name>ATP</name>
        <dbReference type="ChEBI" id="CHEBI:30616"/>
    </ligand>
</feature>
<dbReference type="InterPro" id="IPR008266">
    <property type="entry name" value="Tyr_kinase_AS"/>
</dbReference>
<keyword evidence="18" id="KW-0675">Receptor</keyword>
<evidence type="ECO:0000256" key="22">
    <source>
        <dbReference type="ARBA" id="ARBA00048679"/>
    </source>
</evidence>
<evidence type="ECO:0000256" key="9">
    <source>
        <dbReference type="ARBA" id="ARBA00022679"/>
    </source>
</evidence>
<dbReference type="Pfam" id="PF23598">
    <property type="entry name" value="LRR_14"/>
    <property type="match status" value="1"/>
</dbReference>
<dbReference type="Gramene" id="Jr11_23890_p1">
    <property type="protein sequence ID" value="cds.Jr11_23890_p1"/>
    <property type="gene ID" value="Jr11_23890"/>
</dbReference>
<keyword evidence="5" id="KW-0964">Secreted</keyword>
<evidence type="ECO:0000256" key="11">
    <source>
        <dbReference type="ARBA" id="ARBA00022729"/>
    </source>
</evidence>
<dbReference type="FunFam" id="3.30.200.20:FF:000309">
    <property type="entry name" value="Leucine-rich repeat receptor protein kinase MSP1"/>
    <property type="match status" value="1"/>
</dbReference>
<feature type="chain" id="PRO_5032952919" description="non-specific serine/threonine protein kinase" evidence="25">
    <location>
        <begin position="25"/>
        <end position="1016"/>
    </location>
</feature>
<evidence type="ECO:0000313" key="28">
    <source>
        <dbReference type="Proteomes" id="UP000619265"/>
    </source>
</evidence>
<proteinExistence type="inferred from homology"/>
<reference evidence="27" key="1">
    <citation type="submission" date="2015-10" db="EMBL/GenBank/DDBJ databases">
        <authorList>
            <person name="Martinez-Garcia P.J."/>
            <person name="Crepeau M.W."/>
            <person name="Puiu D."/>
            <person name="Gonzalez-Ibeas D."/>
            <person name="Whalen J."/>
            <person name="Stevens K."/>
            <person name="Paul R."/>
            <person name="Butterfield T."/>
            <person name="Britton M."/>
            <person name="Reagan R."/>
            <person name="Chakraborty S."/>
            <person name="Walawage S.L."/>
            <person name="Vasquez-Gross H.A."/>
            <person name="Cardeno C."/>
            <person name="Famula R."/>
            <person name="Pratt K."/>
            <person name="Kuruganti S."/>
            <person name="Aradhya M.K."/>
            <person name="Leslie C.A."/>
            <person name="Dandekar A.M."/>
            <person name="Salzberg S.L."/>
            <person name="Wegrzyn J.L."/>
            <person name="Langley C.H."/>
            <person name="Neale D.B."/>
        </authorList>
    </citation>
    <scope>NUCLEOTIDE SEQUENCE</scope>
    <source>
        <tissue evidence="27">Leaves</tissue>
    </source>
</reference>
<dbReference type="PROSITE" id="PS00109">
    <property type="entry name" value="PROTEIN_KINASE_TYR"/>
    <property type="match status" value="1"/>
</dbReference>
<dbReference type="SUPFAM" id="SSF52047">
    <property type="entry name" value="RNI-like"/>
    <property type="match status" value="1"/>
</dbReference>
<comment type="subcellular location">
    <subcellularLocation>
        <location evidence="2">Cell membrane</location>
        <topology evidence="2">Single-pass type I membrane protein</topology>
    </subcellularLocation>
    <subcellularLocation>
        <location evidence="1">Secreted</location>
        <location evidence="1">Cell wall</location>
    </subcellularLocation>
</comment>
<dbReference type="EMBL" id="LIHL02000011">
    <property type="protein sequence ID" value="KAF5456177.1"/>
    <property type="molecule type" value="Genomic_DNA"/>
</dbReference>
<evidence type="ECO:0000256" key="14">
    <source>
        <dbReference type="ARBA" id="ARBA00022777"/>
    </source>
</evidence>
<keyword evidence="19" id="KW-0325">Glycoprotein</keyword>
<dbReference type="GO" id="GO:0099402">
    <property type="term" value="P:plant organ development"/>
    <property type="evidence" value="ECO:0007669"/>
    <property type="project" value="UniProtKB-ARBA"/>
</dbReference>
<evidence type="ECO:0000256" key="20">
    <source>
        <dbReference type="ARBA" id="ARBA00038043"/>
    </source>
</evidence>
<organism evidence="27 28">
    <name type="scientific">Juglans regia</name>
    <name type="common">English walnut</name>
    <dbReference type="NCBI Taxonomy" id="51240"/>
    <lineage>
        <taxon>Eukaryota</taxon>
        <taxon>Viridiplantae</taxon>
        <taxon>Streptophyta</taxon>
        <taxon>Embryophyta</taxon>
        <taxon>Tracheophyta</taxon>
        <taxon>Spermatophyta</taxon>
        <taxon>Magnoliopsida</taxon>
        <taxon>eudicotyledons</taxon>
        <taxon>Gunneridae</taxon>
        <taxon>Pentapetalae</taxon>
        <taxon>rosids</taxon>
        <taxon>fabids</taxon>
        <taxon>Fagales</taxon>
        <taxon>Juglandaceae</taxon>
        <taxon>Juglans</taxon>
    </lineage>
</organism>
<dbReference type="InterPro" id="IPR011009">
    <property type="entry name" value="Kinase-like_dom_sf"/>
</dbReference>
<comment type="catalytic activity">
    <reaction evidence="21">
        <text>L-threonyl-[protein] + ATP = O-phospho-L-threonyl-[protein] + ADP + H(+)</text>
        <dbReference type="Rhea" id="RHEA:46608"/>
        <dbReference type="Rhea" id="RHEA-COMP:11060"/>
        <dbReference type="Rhea" id="RHEA-COMP:11605"/>
        <dbReference type="ChEBI" id="CHEBI:15378"/>
        <dbReference type="ChEBI" id="CHEBI:30013"/>
        <dbReference type="ChEBI" id="CHEBI:30616"/>
        <dbReference type="ChEBI" id="CHEBI:61977"/>
        <dbReference type="ChEBI" id="CHEBI:456216"/>
        <dbReference type="EC" id="2.7.11.1"/>
    </reaction>
</comment>
<dbReference type="SMART" id="SM00369">
    <property type="entry name" value="LRR_TYP"/>
    <property type="match status" value="8"/>
</dbReference>
<reference evidence="27" key="2">
    <citation type="submission" date="2020-03" db="EMBL/GenBank/DDBJ databases">
        <title>Walnut 2.0.</title>
        <authorList>
            <person name="Marrano A."/>
            <person name="Britton M."/>
            <person name="Zimin A.V."/>
            <person name="Zaini P.A."/>
            <person name="Workman R."/>
            <person name="Puiu D."/>
            <person name="Bianco L."/>
            <person name="Allen B.J."/>
            <person name="Troggio M."/>
            <person name="Leslie C.A."/>
            <person name="Timp W."/>
            <person name="Dendekar A."/>
            <person name="Salzberg S.L."/>
            <person name="Neale D.B."/>
        </authorList>
    </citation>
    <scope>NUCLEOTIDE SEQUENCE</scope>
    <source>
        <tissue evidence="27">Leaves</tissue>
    </source>
</reference>
<evidence type="ECO:0000256" key="18">
    <source>
        <dbReference type="ARBA" id="ARBA00023170"/>
    </source>
</evidence>
<feature type="domain" description="Protein kinase" evidence="26">
    <location>
        <begin position="735"/>
        <end position="1011"/>
    </location>
</feature>
<dbReference type="Gene3D" id="3.30.200.20">
    <property type="entry name" value="Phosphorylase Kinase, domain 1"/>
    <property type="match status" value="1"/>
</dbReference>
<dbReference type="FunFam" id="3.80.10.10:FF:000041">
    <property type="entry name" value="LRR receptor-like serine/threonine-protein kinase ERECTA"/>
    <property type="match status" value="1"/>
</dbReference>
<evidence type="ECO:0000256" key="13">
    <source>
        <dbReference type="ARBA" id="ARBA00022741"/>
    </source>
</evidence>
<keyword evidence="9" id="KW-0808">Transferase</keyword>
<evidence type="ECO:0000256" key="15">
    <source>
        <dbReference type="ARBA" id="ARBA00022840"/>
    </source>
</evidence>
<dbReference type="FunFam" id="3.80.10.10:FF:000095">
    <property type="entry name" value="LRR receptor-like serine/threonine-protein kinase GSO1"/>
    <property type="match status" value="1"/>
</dbReference>
<comment type="catalytic activity">
    <reaction evidence="22">
        <text>L-seryl-[protein] + ATP = O-phospho-L-seryl-[protein] + ADP + H(+)</text>
        <dbReference type="Rhea" id="RHEA:17989"/>
        <dbReference type="Rhea" id="RHEA-COMP:9863"/>
        <dbReference type="Rhea" id="RHEA-COMP:11604"/>
        <dbReference type="ChEBI" id="CHEBI:15378"/>
        <dbReference type="ChEBI" id="CHEBI:29999"/>
        <dbReference type="ChEBI" id="CHEBI:30616"/>
        <dbReference type="ChEBI" id="CHEBI:83421"/>
        <dbReference type="ChEBI" id="CHEBI:456216"/>
        <dbReference type="EC" id="2.7.11.1"/>
    </reaction>
</comment>
<dbReference type="InterPro" id="IPR000719">
    <property type="entry name" value="Prot_kinase_dom"/>
</dbReference>
<dbReference type="GO" id="GO:0005524">
    <property type="term" value="F:ATP binding"/>
    <property type="evidence" value="ECO:0007669"/>
    <property type="project" value="UniProtKB-UniRule"/>
</dbReference>
<dbReference type="EC" id="2.7.11.1" evidence="3"/>
<keyword evidence="8" id="KW-0433">Leucine-rich repeat</keyword>
<protein>
    <recommendedName>
        <fullName evidence="3">non-specific serine/threonine protein kinase</fullName>
        <ecNumber evidence="3">2.7.11.1</ecNumber>
    </recommendedName>
</protein>
<dbReference type="FunFam" id="1.10.510.10:FF:000445">
    <property type="entry name" value="MDIS1-interacting receptor like kinase 2"/>
    <property type="match status" value="1"/>
</dbReference>
<keyword evidence="10 24" id="KW-0812">Transmembrane</keyword>
<dbReference type="FunFam" id="3.80.10.10:FF:000416">
    <property type="entry name" value="Probable leucine-rich repeat receptor-like protein kinase At5g63930"/>
    <property type="match status" value="1"/>
</dbReference>
<dbReference type="Pfam" id="PF08263">
    <property type="entry name" value="LRRNT_2"/>
    <property type="match status" value="1"/>
</dbReference>
<evidence type="ECO:0000256" key="3">
    <source>
        <dbReference type="ARBA" id="ARBA00012513"/>
    </source>
</evidence>
<dbReference type="SUPFAM" id="SSF52058">
    <property type="entry name" value="L domain-like"/>
    <property type="match status" value="1"/>
</dbReference>
<comment type="similarity">
    <text evidence="20">Belongs to the polygalacturonase-inhibiting protein family.</text>
</comment>
<evidence type="ECO:0000256" key="24">
    <source>
        <dbReference type="SAM" id="Phobius"/>
    </source>
</evidence>
<dbReference type="PANTHER" id="PTHR48005:SF70">
    <property type="entry name" value="MDIS1-INTERACTING RECEPTOR LIKE KINASE 2-LIKE"/>
    <property type="match status" value="1"/>
</dbReference>
<accession>A0A833UFH4</accession>
<keyword evidence="14" id="KW-0418">Kinase</keyword>
<dbReference type="PROSITE" id="PS50011">
    <property type="entry name" value="PROTEIN_KINASE_DOM"/>
    <property type="match status" value="1"/>
</dbReference>
<evidence type="ECO:0000256" key="21">
    <source>
        <dbReference type="ARBA" id="ARBA00047899"/>
    </source>
</evidence>
<feature type="signal peptide" evidence="25">
    <location>
        <begin position="1"/>
        <end position="24"/>
    </location>
</feature>
<evidence type="ECO:0000256" key="7">
    <source>
        <dbReference type="ARBA" id="ARBA00022553"/>
    </source>
</evidence>
<keyword evidence="6" id="KW-0723">Serine/threonine-protein kinase</keyword>
<keyword evidence="15 23" id="KW-0067">ATP-binding</keyword>
<keyword evidence="17 24" id="KW-0472">Membrane</keyword>
<keyword evidence="5" id="KW-0134">Cell wall</keyword>
<name>A0A833UFH4_JUGRE</name>
<dbReference type="Gene3D" id="1.10.510.10">
    <property type="entry name" value="Transferase(Phosphotransferase) domain 1"/>
    <property type="match status" value="1"/>
</dbReference>
<evidence type="ECO:0000256" key="17">
    <source>
        <dbReference type="ARBA" id="ARBA00023136"/>
    </source>
</evidence>
<evidence type="ECO:0000256" key="23">
    <source>
        <dbReference type="PROSITE-ProRule" id="PRU10141"/>
    </source>
</evidence>
<dbReference type="Proteomes" id="UP000619265">
    <property type="component" value="Unassembled WGS sequence"/>
</dbReference>
<evidence type="ECO:0000259" key="26">
    <source>
        <dbReference type="PROSITE" id="PS50011"/>
    </source>
</evidence>
<dbReference type="AlphaFoldDB" id="A0A833UFH4"/>
<evidence type="ECO:0000256" key="25">
    <source>
        <dbReference type="SAM" id="SignalP"/>
    </source>
</evidence>